<name>A0A918XWX2_9PROT</name>
<keyword evidence="14" id="KW-1185">Reference proteome</keyword>
<evidence type="ECO:0000256" key="3">
    <source>
        <dbReference type="ARBA" id="ARBA00022452"/>
    </source>
</evidence>
<protein>
    <submittedName>
        <fullName evidence="13">TonB-dependent receptor</fullName>
    </submittedName>
</protein>
<evidence type="ECO:0000313" key="14">
    <source>
        <dbReference type="Proteomes" id="UP000630353"/>
    </source>
</evidence>
<feature type="domain" description="TonB-dependent receptor-like beta-barrel" evidence="11">
    <location>
        <begin position="204"/>
        <end position="641"/>
    </location>
</feature>
<dbReference type="InterPro" id="IPR039426">
    <property type="entry name" value="TonB-dep_rcpt-like"/>
</dbReference>
<evidence type="ECO:0000256" key="2">
    <source>
        <dbReference type="ARBA" id="ARBA00022448"/>
    </source>
</evidence>
<keyword evidence="13" id="KW-0675">Receptor</keyword>
<dbReference type="GO" id="GO:0015344">
    <property type="term" value="F:siderophore uptake transmembrane transporter activity"/>
    <property type="evidence" value="ECO:0007669"/>
    <property type="project" value="TreeGrafter"/>
</dbReference>
<dbReference type="GO" id="GO:0009279">
    <property type="term" value="C:cell outer membrane"/>
    <property type="evidence" value="ECO:0007669"/>
    <property type="project" value="UniProtKB-SubCell"/>
</dbReference>
<dbReference type="InterPro" id="IPR012910">
    <property type="entry name" value="Plug_dom"/>
</dbReference>
<evidence type="ECO:0000256" key="7">
    <source>
        <dbReference type="ARBA" id="ARBA00023237"/>
    </source>
</evidence>
<dbReference type="PANTHER" id="PTHR30069">
    <property type="entry name" value="TONB-DEPENDENT OUTER MEMBRANE RECEPTOR"/>
    <property type="match status" value="1"/>
</dbReference>
<dbReference type="Gene3D" id="2.170.130.10">
    <property type="entry name" value="TonB-dependent receptor, plug domain"/>
    <property type="match status" value="1"/>
</dbReference>
<dbReference type="CDD" id="cd01347">
    <property type="entry name" value="ligand_gated_channel"/>
    <property type="match status" value="1"/>
</dbReference>
<evidence type="ECO:0000313" key="13">
    <source>
        <dbReference type="EMBL" id="GHD60147.1"/>
    </source>
</evidence>
<organism evidence="13 14">
    <name type="scientific">Thalassobaculum fulvum</name>
    <dbReference type="NCBI Taxonomy" id="1633335"/>
    <lineage>
        <taxon>Bacteria</taxon>
        <taxon>Pseudomonadati</taxon>
        <taxon>Pseudomonadota</taxon>
        <taxon>Alphaproteobacteria</taxon>
        <taxon>Rhodospirillales</taxon>
        <taxon>Thalassobaculaceae</taxon>
        <taxon>Thalassobaculum</taxon>
    </lineage>
</organism>
<feature type="signal peptide" evidence="10">
    <location>
        <begin position="1"/>
        <end position="27"/>
    </location>
</feature>
<comment type="subcellular location">
    <subcellularLocation>
        <location evidence="1 8">Cell outer membrane</location>
        <topology evidence="1 8">Multi-pass membrane protein</topology>
    </subcellularLocation>
</comment>
<dbReference type="PANTHER" id="PTHR30069:SF27">
    <property type="entry name" value="BLL4766 PROTEIN"/>
    <property type="match status" value="1"/>
</dbReference>
<reference evidence="13" key="1">
    <citation type="journal article" date="2014" name="Int. J. Syst. Evol. Microbiol.">
        <title>Complete genome sequence of Corynebacterium casei LMG S-19264T (=DSM 44701T), isolated from a smear-ripened cheese.</title>
        <authorList>
            <consortium name="US DOE Joint Genome Institute (JGI-PGF)"/>
            <person name="Walter F."/>
            <person name="Albersmeier A."/>
            <person name="Kalinowski J."/>
            <person name="Ruckert C."/>
        </authorList>
    </citation>
    <scope>NUCLEOTIDE SEQUENCE</scope>
    <source>
        <strain evidence="13">KCTC 42651</strain>
    </source>
</reference>
<reference evidence="13" key="2">
    <citation type="submission" date="2020-09" db="EMBL/GenBank/DDBJ databases">
        <authorList>
            <person name="Sun Q."/>
            <person name="Kim S."/>
        </authorList>
    </citation>
    <scope>NUCLEOTIDE SEQUENCE</scope>
    <source>
        <strain evidence="13">KCTC 42651</strain>
    </source>
</reference>
<dbReference type="PROSITE" id="PS52016">
    <property type="entry name" value="TONB_DEPENDENT_REC_3"/>
    <property type="match status" value="1"/>
</dbReference>
<dbReference type="AlphaFoldDB" id="A0A918XWX2"/>
<dbReference type="InterPro" id="IPR036942">
    <property type="entry name" value="Beta-barrel_TonB_sf"/>
</dbReference>
<feature type="domain" description="TonB-dependent receptor plug" evidence="12">
    <location>
        <begin position="58"/>
        <end position="166"/>
    </location>
</feature>
<keyword evidence="5 9" id="KW-0798">TonB box</keyword>
<dbReference type="SUPFAM" id="SSF56935">
    <property type="entry name" value="Porins"/>
    <property type="match status" value="1"/>
</dbReference>
<dbReference type="RefSeq" id="WP_189994043.1">
    <property type="nucleotide sequence ID" value="NZ_BMZS01000011.1"/>
</dbReference>
<keyword evidence="2 8" id="KW-0813">Transport</keyword>
<gene>
    <name evidence="13" type="ORF">GCM10017083_45880</name>
</gene>
<dbReference type="EMBL" id="BMZS01000011">
    <property type="protein sequence ID" value="GHD60147.1"/>
    <property type="molecule type" value="Genomic_DNA"/>
</dbReference>
<dbReference type="Proteomes" id="UP000630353">
    <property type="component" value="Unassembled WGS sequence"/>
</dbReference>
<evidence type="ECO:0000256" key="6">
    <source>
        <dbReference type="ARBA" id="ARBA00023136"/>
    </source>
</evidence>
<evidence type="ECO:0000256" key="5">
    <source>
        <dbReference type="ARBA" id="ARBA00023077"/>
    </source>
</evidence>
<proteinExistence type="inferred from homology"/>
<dbReference type="Gene3D" id="2.40.170.20">
    <property type="entry name" value="TonB-dependent receptor, beta-barrel domain"/>
    <property type="match status" value="1"/>
</dbReference>
<feature type="chain" id="PRO_5037642585" evidence="10">
    <location>
        <begin position="28"/>
        <end position="676"/>
    </location>
</feature>
<dbReference type="InterPro" id="IPR037066">
    <property type="entry name" value="Plug_dom_sf"/>
</dbReference>
<evidence type="ECO:0000259" key="11">
    <source>
        <dbReference type="Pfam" id="PF00593"/>
    </source>
</evidence>
<dbReference type="GO" id="GO:0044718">
    <property type="term" value="P:siderophore transmembrane transport"/>
    <property type="evidence" value="ECO:0007669"/>
    <property type="project" value="TreeGrafter"/>
</dbReference>
<dbReference type="InterPro" id="IPR000531">
    <property type="entry name" value="Beta-barrel_TonB"/>
</dbReference>
<evidence type="ECO:0000256" key="4">
    <source>
        <dbReference type="ARBA" id="ARBA00022692"/>
    </source>
</evidence>
<accession>A0A918XWX2</accession>
<comment type="caution">
    <text evidence="13">The sequence shown here is derived from an EMBL/GenBank/DDBJ whole genome shotgun (WGS) entry which is preliminary data.</text>
</comment>
<evidence type="ECO:0000256" key="10">
    <source>
        <dbReference type="SAM" id="SignalP"/>
    </source>
</evidence>
<comment type="similarity">
    <text evidence="8 9">Belongs to the TonB-dependent receptor family.</text>
</comment>
<sequence length="676" mass="73618">MYRPVRPLCQATLATVLLIGFRCELWAAEPANPITQMSLEYLMNVEVTTVSKQPERAQNAAAAVYVLPREEIQRSGATSLPDALRLVPGVNVARINASSWAVSIRGFNSRFANKLLVMIDGRSVYSPLFSGVFWDRNNVPIDDIDRIEVVRGPGGTLWGANAVNGIINIITRHSAETQGARAEISAGTAELGRLSLRQGGVLGNNGSYRLSVQSEAHDATTLSGSTDGNDGWDRSQVDLRLDWTPTARDVLLLEAGANSVSAGDRRLMPSLTAPYSGLETGDTDRYGTYVLGRWDRELGATSNMSVQGYIDHQYMDIDTPIAEESRTTADLHAQHRFVVGSGIQVTWGGGYRLVREAVETPSFSFEVEPGSESIEILDGFVQASRRFFENRVEVTLGTKVEHQSITGTEVQPSARVLWNVTPDHTVWSSVSQAVRTPSMVESNGAIRNVVIPPGTAANPSQLPLVVSIDGSRALDAERITAYEVGYRARLSAALSIDVAGFYNTYDGLLLDVTSGTATVNGDYGTPFLDAPAAINENADGRTYGLEVAATWQAAPNWRVRGGYSWLREDLDAPEGAEGNAPKHQATIRSYYDIAPEWRFDTVVRFVDELTNLDADGYVDVDARLSWSPSRSVELALTGKNLLSDGRREFGTERAENPSPLATEVERSLLATLVIKF</sequence>
<evidence type="ECO:0000259" key="12">
    <source>
        <dbReference type="Pfam" id="PF07715"/>
    </source>
</evidence>
<evidence type="ECO:0000256" key="8">
    <source>
        <dbReference type="PROSITE-ProRule" id="PRU01360"/>
    </source>
</evidence>
<keyword evidence="10" id="KW-0732">Signal</keyword>
<keyword evidence="3 8" id="KW-1134">Transmembrane beta strand</keyword>
<keyword evidence="7 8" id="KW-0998">Cell outer membrane</keyword>
<evidence type="ECO:0000256" key="9">
    <source>
        <dbReference type="RuleBase" id="RU003357"/>
    </source>
</evidence>
<dbReference type="Pfam" id="PF07715">
    <property type="entry name" value="Plug"/>
    <property type="match status" value="1"/>
</dbReference>
<keyword evidence="4 8" id="KW-0812">Transmembrane</keyword>
<keyword evidence="6 8" id="KW-0472">Membrane</keyword>
<evidence type="ECO:0000256" key="1">
    <source>
        <dbReference type="ARBA" id="ARBA00004571"/>
    </source>
</evidence>
<dbReference type="Pfam" id="PF00593">
    <property type="entry name" value="TonB_dep_Rec_b-barrel"/>
    <property type="match status" value="1"/>
</dbReference>